<dbReference type="Proteomes" id="UP000799778">
    <property type="component" value="Unassembled WGS sequence"/>
</dbReference>
<name>A0A6A5Y4B5_9PLEO</name>
<gene>
    <name evidence="1" type="ORF">BU24DRAFT_133413</name>
</gene>
<keyword evidence="2" id="KW-1185">Reference proteome</keyword>
<dbReference type="EMBL" id="ML978067">
    <property type="protein sequence ID" value="KAF2020096.1"/>
    <property type="molecule type" value="Genomic_DNA"/>
</dbReference>
<evidence type="ECO:0000313" key="1">
    <source>
        <dbReference type="EMBL" id="KAF2020096.1"/>
    </source>
</evidence>
<accession>A0A6A5Y4B5</accession>
<dbReference type="RefSeq" id="XP_033388435.1">
    <property type="nucleotide sequence ID" value="XM_033521039.1"/>
</dbReference>
<proteinExistence type="predicted"/>
<protein>
    <submittedName>
        <fullName evidence="1">Uncharacterized protein</fullName>
    </submittedName>
</protein>
<sequence length="116" mass="12773">MGSLSAVVCLYNNAHGFFPNAGIPSSRPHNIKKKLKTSRTTAQKLLSSIYQESFEFTSCHKAKVTVTYPPNSLIDYAASLWLHCGFKPATTRATSTSDCISRFSQLYVPQAVRANV</sequence>
<reference evidence="1" key="1">
    <citation type="journal article" date="2020" name="Stud. Mycol.">
        <title>101 Dothideomycetes genomes: a test case for predicting lifestyles and emergence of pathogens.</title>
        <authorList>
            <person name="Haridas S."/>
            <person name="Albert R."/>
            <person name="Binder M."/>
            <person name="Bloem J."/>
            <person name="Labutti K."/>
            <person name="Salamov A."/>
            <person name="Andreopoulos B."/>
            <person name="Baker S."/>
            <person name="Barry K."/>
            <person name="Bills G."/>
            <person name="Bluhm B."/>
            <person name="Cannon C."/>
            <person name="Castanera R."/>
            <person name="Culley D."/>
            <person name="Daum C."/>
            <person name="Ezra D."/>
            <person name="Gonzalez J."/>
            <person name="Henrissat B."/>
            <person name="Kuo A."/>
            <person name="Liang C."/>
            <person name="Lipzen A."/>
            <person name="Lutzoni F."/>
            <person name="Magnuson J."/>
            <person name="Mondo S."/>
            <person name="Nolan M."/>
            <person name="Ohm R."/>
            <person name="Pangilinan J."/>
            <person name="Park H.-J."/>
            <person name="Ramirez L."/>
            <person name="Alfaro M."/>
            <person name="Sun H."/>
            <person name="Tritt A."/>
            <person name="Yoshinaga Y."/>
            <person name="Zwiers L.-H."/>
            <person name="Turgeon B."/>
            <person name="Goodwin S."/>
            <person name="Spatafora J."/>
            <person name="Crous P."/>
            <person name="Grigoriev I."/>
        </authorList>
    </citation>
    <scope>NUCLEOTIDE SEQUENCE</scope>
    <source>
        <strain evidence="1">CBS 175.79</strain>
    </source>
</reference>
<organism evidence="1 2">
    <name type="scientific">Aaosphaeria arxii CBS 175.79</name>
    <dbReference type="NCBI Taxonomy" id="1450172"/>
    <lineage>
        <taxon>Eukaryota</taxon>
        <taxon>Fungi</taxon>
        <taxon>Dikarya</taxon>
        <taxon>Ascomycota</taxon>
        <taxon>Pezizomycotina</taxon>
        <taxon>Dothideomycetes</taxon>
        <taxon>Pleosporomycetidae</taxon>
        <taxon>Pleosporales</taxon>
        <taxon>Pleosporales incertae sedis</taxon>
        <taxon>Aaosphaeria</taxon>
    </lineage>
</organism>
<evidence type="ECO:0000313" key="2">
    <source>
        <dbReference type="Proteomes" id="UP000799778"/>
    </source>
</evidence>
<dbReference type="AlphaFoldDB" id="A0A6A5Y4B5"/>
<dbReference type="GeneID" id="54278436"/>